<keyword evidence="6" id="KW-0963">Cytoplasm</keyword>
<dbReference type="NCBIfam" id="TIGR00016">
    <property type="entry name" value="ackA"/>
    <property type="match status" value="1"/>
</dbReference>
<evidence type="ECO:0000256" key="3">
    <source>
        <dbReference type="ARBA" id="ARBA00022741"/>
    </source>
</evidence>
<dbReference type="CDD" id="cd24010">
    <property type="entry name" value="ASKHA_NBD_AcK_PK"/>
    <property type="match status" value="1"/>
</dbReference>
<evidence type="ECO:0000313" key="9">
    <source>
        <dbReference type="Proteomes" id="UP000182977"/>
    </source>
</evidence>
<dbReference type="EC" id="2.7.2.1" evidence="6"/>
<evidence type="ECO:0000256" key="1">
    <source>
        <dbReference type="ARBA" id="ARBA00008748"/>
    </source>
</evidence>
<feature type="binding site" evidence="6">
    <location>
        <begin position="311"/>
        <end position="315"/>
    </location>
    <ligand>
        <name>ATP</name>
        <dbReference type="ChEBI" id="CHEBI:30616"/>
    </ligand>
</feature>
<keyword evidence="6" id="KW-0479">Metal-binding</keyword>
<dbReference type="InterPro" id="IPR004372">
    <property type="entry name" value="Ac/propionate_kinase"/>
</dbReference>
<dbReference type="GO" id="GO:0008776">
    <property type="term" value="F:acetate kinase activity"/>
    <property type="evidence" value="ECO:0007669"/>
    <property type="project" value="UniProtKB-UniRule"/>
</dbReference>
<feature type="site" description="Transition state stabilizer" evidence="6">
    <location>
        <position position="222"/>
    </location>
</feature>
<feature type="site" description="Transition state stabilizer" evidence="6">
    <location>
        <position position="161"/>
    </location>
</feature>
<dbReference type="GO" id="GO:0006083">
    <property type="term" value="P:acetate metabolic process"/>
    <property type="evidence" value="ECO:0007669"/>
    <property type="project" value="TreeGrafter"/>
</dbReference>
<dbReference type="PANTHER" id="PTHR21060:SF15">
    <property type="entry name" value="ACETATE KINASE-RELATED"/>
    <property type="match status" value="1"/>
</dbReference>
<dbReference type="PROSITE" id="PS01076">
    <property type="entry name" value="ACETATE_KINASE_2"/>
    <property type="match status" value="1"/>
</dbReference>
<keyword evidence="3 6" id="KW-0547">Nucleotide-binding</keyword>
<dbReference type="GO" id="GO:0005737">
    <property type="term" value="C:cytoplasm"/>
    <property type="evidence" value="ECO:0007669"/>
    <property type="project" value="UniProtKB-SubCell"/>
</dbReference>
<dbReference type="InterPro" id="IPR043129">
    <property type="entry name" value="ATPase_NBD"/>
</dbReference>
<dbReference type="GO" id="GO:0006085">
    <property type="term" value="P:acetyl-CoA biosynthetic process"/>
    <property type="evidence" value="ECO:0007669"/>
    <property type="project" value="UniProtKB-UniRule"/>
</dbReference>
<dbReference type="PRINTS" id="PR00471">
    <property type="entry name" value="ACETATEKNASE"/>
</dbReference>
<dbReference type="OrthoDB" id="9802453at2"/>
<protein>
    <recommendedName>
        <fullName evidence="6">Acetate kinase</fullName>
        <ecNumber evidence="6">2.7.2.1</ecNumber>
    </recommendedName>
    <alternativeName>
        <fullName evidence="6">Acetokinase</fullName>
    </alternativeName>
</protein>
<feature type="binding site" evidence="6">
    <location>
        <position position="7"/>
    </location>
    <ligand>
        <name>Mg(2+)</name>
        <dbReference type="ChEBI" id="CHEBI:18420"/>
    </ligand>
</feature>
<dbReference type="SUPFAM" id="SSF53067">
    <property type="entry name" value="Actin-like ATPase domain"/>
    <property type="match status" value="2"/>
</dbReference>
<dbReference type="UniPathway" id="UPA00340">
    <property type="reaction ID" value="UER00458"/>
</dbReference>
<dbReference type="RefSeq" id="WP_046768936.1">
    <property type="nucleotide sequence ID" value="NZ_KQ061229.1"/>
</dbReference>
<dbReference type="Proteomes" id="UP000182977">
    <property type="component" value="Chromosome I"/>
</dbReference>
<evidence type="ECO:0000256" key="6">
    <source>
        <dbReference type="HAMAP-Rule" id="MF_00020"/>
    </source>
</evidence>
<dbReference type="PANTHER" id="PTHR21060">
    <property type="entry name" value="ACETATE KINASE"/>
    <property type="match status" value="1"/>
</dbReference>
<dbReference type="GO" id="GO:0000287">
    <property type="term" value="F:magnesium ion binding"/>
    <property type="evidence" value="ECO:0007669"/>
    <property type="project" value="UniProtKB-UniRule"/>
</dbReference>
<keyword evidence="5 6" id="KW-0067">ATP-binding</keyword>
<dbReference type="Gene3D" id="3.30.420.40">
    <property type="match status" value="2"/>
</dbReference>
<evidence type="ECO:0000256" key="5">
    <source>
        <dbReference type="ARBA" id="ARBA00022840"/>
    </source>
</evidence>
<reference evidence="9" key="1">
    <citation type="submission" date="2016-10" db="EMBL/GenBank/DDBJ databases">
        <authorList>
            <person name="Varghese N."/>
            <person name="Submissions S."/>
        </authorList>
    </citation>
    <scope>NUCLEOTIDE SEQUENCE [LARGE SCALE GENOMIC DNA]</scope>
    <source>
        <strain evidence="9">DSM 45079</strain>
    </source>
</reference>
<dbReference type="GO" id="GO:0005524">
    <property type="term" value="F:ATP binding"/>
    <property type="evidence" value="ECO:0007669"/>
    <property type="project" value="UniProtKB-KW"/>
</dbReference>
<sequence length="382" mass="40811">MTVLVLNCGSSSIKYQLIDPAGPARLAKGIVERIGEDDGVADHAAALRQVIAELEAECGPLDQLGLAAVGHRIVHGGDRFAEPTVVDDDVERAIEELAPLAPLHNPPGLTALRLARRELPDVPHVAVFDTAFHQTLPPVAYTYALDRDLAGRYGVRRYGFHGTSVSYVSREAARLLDRDPADTNLVVLHLGNGASATAVRGGRSVDTSMGLTPLEGLVMGTRTGDLDPGALFYLHREAGLSVDELDRLVNRSSGLLGLAGANDLREVHRLAKAGDAAAQLARELYCYRIRHYVGAYLAVLAPTHAIVFTAGVGENDSWVRSHSLAGLRHLGVEVDHVRNSFAASRAQVISPDEADVTVLVVPTDEELEIARQAAGLVGQREP</sequence>
<dbReference type="Pfam" id="PF00871">
    <property type="entry name" value="Acetate_kinase"/>
    <property type="match status" value="1"/>
</dbReference>
<feature type="active site" description="Proton donor/acceptor" evidence="6">
    <location>
        <position position="129"/>
    </location>
</feature>
<dbReference type="STRING" id="419479.SAMN04488563_7038"/>
<dbReference type="AlphaFoldDB" id="A0A1H2M3S0"/>
<evidence type="ECO:0000256" key="7">
    <source>
        <dbReference type="RuleBase" id="RU003835"/>
    </source>
</evidence>
<dbReference type="EMBL" id="LT629791">
    <property type="protein sequence ID" value="SDU87903.1"/>
    <property type="molecule type" value="Genomic_DNA"/>
</dbReference>
<comment type="catalytic activity">
    <reaction evidence="6">
        <text>acetate + ATP = acetyl phosphate + ADP</text>
        <dbReference type="Rhea" id="RHEA:11352"/>
        <dbReference type="ChEBI" id="CHEBI:22191"/>
        <dbReference type="ChEBI" id="CHEBI:30089"/>
        <dbReference type="ChEBI" id="CHEBI:30616"/>
        <dbReference type="ChEBI" id="CHEBI:456216"/>
        <dbReference type="EC" id="2.7.2.1"/>
    </reaction>
</comment>
<comment type="function">
    <text evidence="6">Catalyzes the formation of acetyl phosphate from acetate and ATP. Can also catalyze the reverse reaction.</text>
</comment>
<dbReference type="PROSITE" id="PS01075">
    <property type="entry name" value="ACETATE_KINASE_1"/>
    <property type="match status" value="1"/>
</dbReference>
<keyword evidence="6" id="KW-0460">Magnesium</keyword>
<keyword evidence="9" id="KW-1185">Reference proteome</keyword>
<dbReference type="InterPro" id="IPR023865">
    <property type="entry name" value="Aliphatic_acid_kinase_CS"/>
</dbReference>
<dbReference type="InterPro" id="IPR000890">
    <property type="entry name" value="Aliphatic_acid_kin_short-chain"/>
</dbReference>
<feature type="binding site" evidence="6">
    <location>
        <position position="14"/>
    </location>
    <ligand>
        <name>ATP</name>
        <dbReference type="ChEBI" id="CHEBI:30616"/>
    </ligand>
</feature>
<comment type="similarity">
    <text evidence="1 6 7">Belongs to the acetokinase family.</text>
</comment>
<dbReference type="HAMAP" id="MF_00020">
    <property type="entry name" value="Acetate_kinase"/>
    <property type="match status" value="1"/>
</dbReference>
<evidence type="ECO:0000313" key="8">
    <source>
        <dbReference type="EMBL" id="SDU87903.1"/>
    </source>
</evidence>
<comment type="subunit">
    <text evidence="6">Homodimer.</text>
</comment>
<feature type="binding site" evidence="6">
    <location>
        <position position="72"/>
    </location>
    <ligand>
        <name>substrate</name>
    </ligand>
</feature>
<keyword evidence="2 6" id="KW-0808">Transferase</keyword>
<name>A0A1H2M3S0_9ACTN</name>
<feature type="binding site" evidence="6">
    <location>
        <position position="365"/>
    </location>
    <ligand>
        <name>Mg(2+)</name>
        <dbReference type="ChEBI" id="CHEBI:18420"/>
    </ligand>
</feature>
<accession>A0A1H2M3S0</accession>
<evidence type="ECO:0000256" key="4">
    <source>
        <dbReference type="ARBA" id="ARBA00022777"/>
    </source>
</evidence>
<keyword evidence="4 6" id="KW-0418">Kinase</keyword>
<gene>
    <name evidence="6" type="primary">ackA</name>
    <name evidence="8" type="ORF">SAMN04488563_7038</name>
</gene>
<evidence type="ECO:0000256" key="2">
    <source>
        <dbReference type="ARBA" id="ARBA00022679"/>
    </source>
</evidence>
<organism evidence="8 9">
    <name type="scientific">Jiangella alkaliphila</name>
    <dbReference type="NCBI Taxonomy" id="419479"/>
    <lineage>
        <taxon>Bacteria</taxon>
        <taxon>Bacillati</taxon>
        <taxon>Actinomycetota</taxon>
        <taxon>Actinomycetes</taxon>
        <taxon>Jiangellales</taxon>
        <taxon>Jiangellaceae</taxon>
        <taxon>Jiangella</taxon>
    </lineage>
</organism>
<comment type="cofactor">
    <cofactor evidence="6">
        <name>Mg(2+)</name>
        <dbReference type="ChEBI" id="CHEBI:18420"/>
    </cofactor>
    <cofactor evidence="6">
        <name>Mn(2+)</name>
        <dbReference type="ChEBI" id="CHEBI:29035"/>
    </cofactor>
    <text evidence="6">Mg(2+). Can also accept Mn(2+).</text>
</comment>
<feature type="binding site" evidence="6">
    <location>
        <begin position="263"/>
        <end position="265"/>
    </location>
    <ligand>
        <name>ATP</name>
        <dbReference type="ChEBI" id="CHEBI:30616"/>
    </ligand>
</feature>
<comment type="subcellular location">
    <subcellularLocation>
        <location evidence="6">Cytoplasm</location>
    </subcellularLocation>
</comment>
<comment type="pathway">
    <text evidence="6">Metabolic intermediate biosynthesis; acetyl-CoA biosynthesis; acetyl-CoA from acetate: step 1/2.</text>
</comment>
<feature type="binding site" evidence="6">
    <location>
        <begin position="189"/>
        <end position="193"/>
    </location>
    <ligand>
        <name>ATP</name>
        <dbReference type="ChEBI" id="CHEBI:30616"/>
    </ligand>
</feature>
<proteinExistence type="inferred from homology"/>
<dbReference type="PIRSF" id="PIRSF000722">
    <property type="entry name" value="Acetate_prop_kin"/>
    <property type="match status" value="1"/>
</dbReference>